<evidence type="ECO:0000256" key="8">
    <source>
        <dbReference type="SAM" id="MobiDB-lite"/>
    </source>
</evidence>
<evidence type="ECO:0000256" key="5">
    <source>
        <dbReference type="ARBA" id="ARBA00022777"/>
    </source>
</evidence>
<keyword evidence="7" id="KW-0175">Coiled coil</keyword>
<dbReference type="InterPro" id="IPR050736">
    <property type="entry name" value="Sensor_HK_Regulatory"/>
</dbReference>
<evidence type="ECO:0000256" key="4">
    <source>
        <dbReference type="ARBA" id="ARBA00022679"/>
    </source>
</evidence>
<keyword evidence="6" id="KW-0902">Two-component regulatory system</keyword>
<comment type="catalytic activity">
    <reaction evidence="1">
        <text>ATP + protein L-histidine = ADP + protein N-phospho-L-histidine.</text>
        <dbReference type="EC" id="2.7.13.3"/>
    </reaction>
</comment>
<dbReference type="CDD" id="cd00075">
    <property type="entry name" value="HATPase"/>
    <property type="match status" value="1"/>
</dbReference>
<accession>J3A3Z9</accession>
<sequence>MTNSRRKVAVLDTLHAATRRLMDAEDKQSVCEIAVETASDVLGLPLNAIWLYDESTHSLRPVTETAQTREVIGEHPTFTPGNSLSWEVYESGTVQWFDDVREEDAVHNRETPIRSEMILPLGAYGVMNIGTTTTAAFDESDVHLAKILAANTEAALERAEREQVLQSQNDRLSEFVSVVSHDLRNPLTIATGRLDLAADECDSPHLDSVERALDRMEVLIEHLLTLARQGRQIGRTSPVDVGDVAVRAWENVETGDASLGVDETYSTPADEERLSQLLENLFRNAVFHAGGDVSVRVGVLPENSGFYVEDDGPGIPLADRQHVFDYGYTTDEGTGLGLTIVRVVAEAHDWTVRVTDSATGGARFEFSTRPDATPGHPSKSAEETESEDEFRP</sequence>
<keyword evidence="3" id="KW-0597">Phosphoprotein</keyword>
<feature type="compositionally biased region" description="Acidic residues" evidence="8">
    <location>
        <begin position="383"/>
        <end position="392"/>
    </location>
</feature>
<proteinExistence type="predicted"/>
<dbReference type="InterPro" id="IPR029016">
    <property type="entry name" value="GAF-like_dom_sf"/>
</dbReference>
<name>J3A3Z9_9EURY</name>
<dbReference type="SMART" id="SM00388">
    <property type="entry name" value="HisKA"/>
    <property type="match status" value="1"/>
</dbReference>
<dbReference type="Pfam" id="PF02518">
    <property type="entry name" value="HATPase_c"/>
    <property type="match status" value="1"/>
</dbReference>
<evidence type="ECO:0000256" key="1">
    <source>
        <dbReference type="ARBA" id="ARBA00000085"/>
    </source>
</evidence>
<dbReference type="PROSITE" id="PS50109">
    <property type="entry name" value="HIS_KIN"/>
    <property type="match status" value="1"/>
</dbReference>
<dbReference type="SMART" id="SM00387">
    <property type="entry name" value="HATPase_c"/>
    <property type="match status" value="1"/>
</dbReference>
<dbReference type="Gene3D" id="3.30.565.10">
    <property type="entry name" value="Histidine kinase-like ATPase, C-terminal domain"/>
    <property type="match status" value="1"/>
</dbReference>
<dbReference type="AlphaFoldDB" id="J3A3Z9"/>
<dbReference type="PRINTS" id="PR00344">
    <property type="entry name" value="BCTRLSENSOR"/>
</dbReference>
<evidence type="ECO:0000256" key="2">
    <source>
        <dbReference type="ARBA" id="ARBA00012438"/>
    </source>
</evidence>
<dbReference type="PANTHER" id="PTHR43711:SF1">
    <property type="entry name" value="HISTIDINE KINASE 1"/>
    <property type="match status" value="1"/>
</dbReference>
<comment type="caution">
    <text evidence="10">The sequence shown here is derived from an EMBL/GenBank/DDBJ whole genome shotgun (WGS) entry which is preliminary data.</text>
</comment>
<protein>
    <recommendedName>
        <fullName evidence="2">histidine kinase</fullName>
        <ecNumber evidence="2">2.7.13.3</ecNumber>
    </recommendedName>
</protein>
<dbReference type="SUPFAM" id="SSF55874">
    <property type="entry name" value="ATPase domain of HSP90 chaperone/DNA topoisomerase II/histidine kinase"/>
    <property type="match status" value="1"/>
</dbReference>
<keyword evidence="5 10" id="KW-0418">Kinase</keyword>
<dbReference type="EC" id="2.7.13.3" evidence="2"/>
<dbReference type="RefSeq" id="WP_009365856.1">
    <property type="nucleotide sequence ID" value="NZ_ALJD01000003.1"/>
</dbReference>
<dbReference type="PATRIC" id="fig|1210908.3.peg.705"/>
<dbReference type="PANTHER" id="PTHR43711">
    <property type="entry name" value="TWO-COMPONENT HISTIDINE KINASE"/>
    <property type="match status" value="1"/>
</dbReference>
<dbReference type="InterPro" id="IPR036097">
    <property type="entry name" value="HisK_dim/P_sf"/>
</dbReference>
<evidence type="ECO:0000259" key="9">
    <source>
        <dbReference type="PROSITE" id="PS50109"/>
    </source>
</evidence>
<evidence type="ECO:0000313" key="11">
    <source>
        <dbReference type="Proteomes" id="UP000007813"/>
    </source>
</evidence>
<dbReference type="SUPFAM" id="SSF47384">
    <property type="entry name" value="Homodimeric domain of signal transducing histidine kinase"/>
    <property type="match status" value="1"/>
</dbReference>
<dbReference type="CDD" id="cd00082">
    <property type="entry name" value="HisKA"/>
    <property type="match status" value="1"/>
</dbReference>
<dbReference type="Gene3D" id="1.10.287.130">
    <property type="match status" value="1"/>
</dbReference>
<dbReference type="OrthoDB" id="8127at2157"/>
<keyword evidence="4" id="KW-0808">Transferase</keyword>
<dbReference type="InterPro" id="IPR004358">
    <property type="entry name" value="Sig_transdc_His_kin-like_C"/>
</dbReference>
<dbReference type="Pfam" id="PF00512">
    <property type="entry name" value="HisKA"/>
    <property type="match status" value="1"/>
</dbReference>
<organism evidence="10 11">
    <name type="scientific">Halogranum salarium B-1</name>
    <dbReference type="NCBI Taxonomy" id="1210908"/>
    <lineage>
        <taxon>Archaea</taxon>
        <taxon>Methanobacteriati</taxon>
        <taxon>Methanobacteriota</taxon>
        <taxon>Stenosarchaea group</taxon>
        <taxon>Halobacteria</taxon>
        <taxon>Halobacteriales</taxon>
        <taxon>Haloferacaceae</taxon>
    </lineage>
</organism>
<reference evidence="10 11" key="1">
    <citation type="journal article" date="2012" name="J. Bacteriol.">
        <title>Draft Genome Sequence of the Extremely Halophilic Archaeon Halogranum salarium B-1T.</title>
        <authorList>
            <person name="Kim K.K."/>
            <person name="Lee K.C."/>
            <person name="Lee J.S."/>
        </authorList>
    </citation>
    <scope>NUCLEOTIDE SEQUENCE [LARGE SCALE GENOMIC DNA]</scope>
    <source>
        <strain evidence="10 11">B-1</strain>
    </source>
</reference>
<dbReference type="eggNOG" id="arCOG02333">
    <property type="taxonomic scope" value="Archaea"/>
</dbReference>
<dbReference type="InterPro" id="IPR003594">
    <property type="entry name" value="HATPase_dom"/>
</dbReference>
<dbReference type="InterPro" id="IPR003018">
    <property type="entry name" value="GAF"/>
</dbReference>
<dbReference type="InterPro" id="IPR036890">
    <property type="entry name" value="HATPase_C_sf"/>
</dbReference>
<gene>
    <name evidence="10" type="ORF">HSB1_07460</name>
</gene>
<dbReference type="InterPro" id="IPR003661">
    <property type="entry name" value="HisK_dim/P_dom"/>
</dbReference>
<dbReference type="GO" id="GO:0000155">
    <property type="term" value="F:phosphorelay sensor kinase activity"/>
    <property type="evidence" value="ECO:0007669"/>
    <property type="project" value="InterPro"/>
</dbReference>
<evidence type="ECO:0000313" key="10">
    <source>
        <dbReference type="EMBL" id="EJN60143.1"/>
    </source>
</evidence>
<evidence type="ECO:0000256" key="3">
    <source>
        <dbReference type="ARBA" id="ARBA00022553"/>
    </source>
</evidence>
<dbReference type="Pfam" id="PF13185">
    <property type="entry name" value="GAF_2"/>
    <property type="match status" value="1"/>
</dbReference>
<feature type="coiled-coil region" evidence="7">
    <location>
        <begin position="142"/>
        <end position="169"/>
    </location>
</feature>
<evidence type="ECO:0000256" key="7">
    <source>
        <dbReference type="SAM" id="Coils"/>
    </source>
</evidence>
<dbReference type="SUPFAM" id="SSF55781">
    <property type="entry name" value="GAF domain-like"/>
    <property type="match status" value="1"/>
</dbReference>
<dbReference type="Gene3D" id="3.30.450.40">
    <property type="match status" value="1"/>
</dbReference>
<dbReference type="EMBL" id="ALJD01000003">
    <property type="protein sequence ID" value="EJN60143.1"/>
    <property type="molecule type" value="Genomic_DNA"/>
</dbReference>
<dbReference type="Proteomes" id="UP000007813">
    <property type="component" value="Unassembled WGS sequence"/>
</dbReference>
<evidence type="ECO:0000256" key="6">
    <source>
        <dbReference type="ARBA" id="ARBA00023012"/>
    </source>
</evidence>
<dbReference type="InterPro" id="IPR005467">
    <property type="entry name" value="His_kinase_dom"/>
</dbReference>
<feature type="region of interest" description="Disordered" evidence="8">
    <location>
        <begin position="363"/>
        <end position="392"/>
    </location>
</feature>
<dbReference type="SMART" id="SM00065">
    <property type="entry name" value="GAF"/>
    <property type="match status" value="1"/>
</dbReference>
<feature type="domain" description="Histidine kinase" evidence="9">
    <location>
        <begin position="178"/>
        <end position="372"/>
    </location>
</feature>